<accession>A0A2S9Q0M3</accession>
<dbReference type="InterPro" id="IPR002831">
    <property type="entry name" value="Tscrpt_reg_TrmB_N"/>
</dbReference>
<feature type="domain" description="HTH luxR-type" evidence="1">
    <location>
        <begin position="240"/>
        <end position="297"/>
    </location>
</feature>
<evidence type="ECO:0000259" key="1">
    <source>
        <dbReference type="SMART" id="SM00421"/>
    </source>
</evidence>
<dbReference type="SUPFAM" id="SSF46894">
    <property type="entry name" value="C-terminal effector domain of the bipartite response regulators"/>
    <property type="match status" value="1"/>
</dbReference>
<reference evidence="2 3" key="1">
    <citation type="submission" date="2018-03" db="EMBL/GenBank/DDBJ databases">
        <title>Novel Streptomyces sp. from soil.</title>
        <authorList>
            <person name="Tan G.Y.A."/>
            <person name="Lee Z.Y."/>
        </authorList>
    </citation>
    <scope>NUCLEOTIDE SEQUENCE [LARGE SCALE GENOMIC DNA]</scope>
    <source>
        <strain evidence="2 3">ST5x</strain>
    </source>
</reference>
<dbReference type="AlphaFoldDB" id="A0A2S9Q0M3"/>
<dbReference type="SMART" id="SM00421">
    <property type="entry name" value="HTH_LUXR"/>
    <property type="match status" value="1"/>
</dbReference>
<dbReference type="OrthoDB" id="4266042at2"/>
<dbReference type="GO" id="GO:0006355">
    <property type="term" value="P:regulation of DNA-templated transcription"/>
    <property type="evidence" value="ECO:0007669"/>
    <property type="project" value="InterPro"/>
</dbReference>
<sequence>MIQGELTTLGLGRTEERAYAALLRHRGDGAEELARKLGLPRRRLDAALDRLVRHGFASPPDGGGGADGLPRPAQPAAIRSLIHRRQAELHLRSAELERLRMAAERLEPPDGGVGGGGTEPVTGPAAIAERTARLLAGARQEIAVLDRAPHAVPAARPGPGVAVRAVLAPGGPGGPPALAGPGVRTAADVPVRLLLVDRRTALLPPADPDAPDAAALLVREGLLCTALLGLFDSVWERAEPPGVPGPERELLALLAAGLKDEAIARRLGVHVHTARRRISRLLDTLDARTRFQAGARASVRGWLEGP</sequence>
<dbReference type="RefSeq" id="WP_105867719.1">
    <property type="nucleotide sequence ID" value="NZ_PVLV01000074.1"/>
</dbReference>
<comment type="caution">
    <text evidence="2">The sequence shown here is derived from an EMBL/GenBank/DDBJ whole genome shotgun (WGS) entry which is preliminary data.</text>
</comment>
<dbReference type="InterPro" id="IPR000792">
    <property type="entry name" value="Tscrpt_reg_LuxR_C"/>
</dbReference>
<proteinExistence type="predicted"/>
<dbReference type="Pfam" id="PF01978">
    <property type="entry name" value="TrmB"/>
    <property type="match status" value="1"/>
</dbReference>
<dbReference type="GO" id="GO:0003677">
    <property type="term" value="F:DNA binding"/>
    <property type="evidence" value="ECO:0007669"/>
    <property type="project" value="InterPro"/>
</dbReference>
<evidence type="ECO:0000313" key="3">
    <source>
        <dbReference type="Proteomes" id="UP000239322"/>
    </source>
</evidence>
<gene>
    <name evidence="2" type="ORF">C6N75_05575</name>
</gene>
<dbReference type="PANTHER" id="PTHR34293:SF1">
    <property type="entry name" value="HTH-TYPE TRANSCRIPTIONAL REGULATOR TRMBL2"/>
    <property type="match status" value="1"/>
</dbReference>
<protein>
    <recommendedName>
        <fullName evidence="1">HTH luxR-type domain-containing protein</fullName>
    </recommendedName>
</protein>
<name>A0A2S9Q0M3_9ACTN</name>
<dbReference type="PANTHER" id="PTHR34293">
    <property type="entry name" value="HTH-TYPE TRANSCRIPTIONAL REGULATOR TRMBL2"/>
    <property type="match status" value="1"/>
</dbReference>
<dbReference type="Proteomes" id="UP000239322">
    <property type="component" value="Unassembled WGS sequence"/>
</dbReference>
<keyword evidence="3" id="KW-1185">Reference proteome</keyword>
<dbReference type="InterPro" id="IPR051797">
    <property type="entry name" value="TrmB-like"/>
</dbReference>
<dbReference type="EMBL" id="PVLV01000074">
    <property type="protein sequence ID" value="PRH80182.1"/>
    <property type="molecule type" value="Genomic_DNA"/>
</dbReference>
<dbReference type="Gene3D" id="1.10.10.10">
    <property type="entry name" value="Winged helix-like DNA-binding domain superfamily/Winged helix DNA-binding domain"/>
    <property type="match status" value="2"/>
</dbReference>
<dbReference type="InterPro" id="IPR016032">
    <property type="entry name" value="Sig_transdc_resp-reg_C-effctor"/>
</dbReference>
<dbReference type="InterPro" id="IPR036388">
    <property type="entry name" value="WH-like_DNA-bd_sf"/>
</dbReference>
<organism evidence="2 3">
    <name type="scientific">Streptomyces solincola</name>
    <dbReference type="NCBI Taxonomy" id="2100817"/>
    <lineage>
        <taxon>Bacteria</taxon>
        <taxon>Bacillati</taxon>
        <taxon>Actinomycetota</taxon>
        <taxon>Actinomycetes</taxon>
        <taxon>Kitasatosporales</taxon>
        <taxon>Streptomycetaceae</taxon>
        <taxon>Streptomyces</taxon>
    </lineage>
</organism>
<evidence type="ECO:0000313" key="2">
    <source>
        <dbReference type="EMBL" id="PRH80182.1"/>
    </source>
</evidence>